<comment type="subcellular location">
    <subcellularLocation>
        <location evidence="8">Cell membrane</location>
        <topology evidence="8">Multi-pass membrane protein</topology>
    </subcellularLocation>
    <subcellularLocation>
        <location evidence="1">Endomembrane system</location>
        <topology evidence="1">Multi-pass membrane protein</topology>
    </subcellularLocation>
</comment>
<dbReference type="Pfam" id="PF03824">
    <property type="entry name" value="NicO"/>
    <property type="match status" value="1"/>
</dbReference>
<dbReference type="RefSeq" id="XP_056553797.1">
    <property type="nucleotide sequence ID" value="XM_056701734.1"/>
</dbReference>
<keyword evidence="4" id="KW-0533">Nickel</keyword>
<dbReference type="PANTHER" id="PTHR31611">
    <property type="entry name" value="HIGH-AFFINITY NICKEL TRANSPORT PROTEIN NIC1"/>
    <property type="match status" value="1"/>
</dbReference>
<dbReference type="GO" id="GO:0005886">
    <property type="term" value="C:plasma membrane"/>
    <property type="evidence" value="ECO:0007669"/>
    <property type="project" value="UniProtKB-SubCell"/>
</dbReference>
<keyword evidence="7 8" id="KW-0472">Membrane</keyword>
<dbReference type="AlphaFoldDB" id="A0A9W9V7A4"/>
<dbReference type="InterPro" id="IPR004688">
    <property type="entry name" value="Ni/Co_transpt"/>
</dbReference>
<feature type="transmembrane region" description="Helical" evidence="8">
    <location>
        <begin position="43"/>
        <end position="67"/>
    </location>
</feature>
<dbReference type="GO" id="GO:0015099">
    <property type="term" value="F:nickel cation transmembrane transporter activity"/>
    <property type="evidence" value="ECO:0007669"/>
    <property type="project" value="UniProtKB-UniRule"/>
</dbReference>
<evidence type="ECO:0000256" key="5">
    <source>
        <dbReference type="ARBA" id="ARBA00022692"/>
    </source>
</evidence>
<feature type="transmembrane region" description="Helical" evidence="8">
    <location>
        <begin position="323"/>
        <end position="350"/>
    </location>
</feature>
<comment type="similarity">
    <text evidence="2 8">Belongs to the NiCoT transporter (TC 2.A.52) family.</text>
</comment>
<keyword evidence="5 8" id="KW-0812">Transmembrane</keyword>
<evidence type="ECO:0000256" key="1">
    <source>
        <dbReference type="ARBA" id="ARBA00004127"/>
    </source>
</evidence>
<dbReference type="Proteomes" id="UP001147782">
    <property type="component" value="Unassembled WGS sequence"/>
</dbReference>
<protein>
    <recommendedName>
        <fullName evidence="8">Nickel/cobalt efflux system</fullName>
    </recommendedName>
</protein>
<feature type="transmembrane region" description="Helical" evidence="8">
    <location>
        <begin position="252"/>
        <end position="271"/>
    </location>
</feature>
<evidence type="ECO:0000256" key="9">
    <source>
        <dbReference type="SAM" id="MobiDB-lite"/>
    </source>
</evidence>
<accession>A0A9W9V7A4</accession>
<dbReference type="GeneID" id="81440913"/>
<evidence type="ECO:0000256" key="4">
    <source>
        <dbReference type="ARBA" id="ARBA00022596"/>
    </source>
</evidence>
<evidence type="ECO:0000256" key="2">
    <source>
        <dbReference type="ARBA" id="ARBA00010892"/>
    </source>
</evidence>
<feature type="transmembrane region" description="Helical" evidence="8">
    <location>
        <begin position="221"/>
        <end position="246"/>
    </location>
</feature>
<evidence type="ECO:0000313" key="10">
    <source>
        <dbReference type="EMBL" id="KAJ5369055.1"/>
    </source>
</evidence>
<dbReference type="EMBL" id="JAPZBS010000007">
    <property type="protein sequence ID" value="KAJ5369055.1"/>
    <property type="molecule type" value="Genomic_DNA"/>
</dbReference>
<dbReference type="GO" id="GO:0012505">
    <property type="term" value="C:endomembrane system"/>
    <property type="evidence" value="ECO:0007669"/>
    <property type="project" value="UniProtKB-SubCell"/>
</dbReference>
<reference evidence="10" key="2">
    <citation type="journal article" date="2023" name="IMA Fungus">
        <title>Comparative genomic study of the Penicillium genus elucidates a diverse pangenome and 15 lateral gene transfer events.</title>
        <authorList>
            <person name="Petersen C."/>
            <person name="Sorensen T."/>
            <person name="Nielsen M.R."/>
            <person name="Sondergaard T.E."/>
            <person name="Sorensen J.L."/>
            <person name="Fitzpatrick D.A."/>
            <person name="Frisvad J.C."/>
            <person name="Nielsen K.L."/>
        </authorList>
    </citation>
    <scope>NUCLEOTIDE SEQUENCE</scope>
    <source>
        <strain evidence="10">IBT 29864</strain>
    </source>
</reference>
<organism evidence="10 11">
    <name type="scientific">Penicillium cataractarum</name>
    <dbReference type="NCBI Taxonomy" id="2100454"/>
    <lineage>
        <taxon>Eukaryota</taxon>
        <taxon>Fungi</taxon>
        <taxon>Dikarya</taxon>
        <taxon>Ascomycota</taxon>
        <taxon>Pezizomycotina</taxon>
        <taxon>Eurotiomycetes</taxon>
        <taxon>Eurotiomycetidae</taxon>
        <taxon>Eurotiales</taxon>
        <taxon>Aspergillaceae</taxon>
        <taxon>Penicillium</taxon>
    </lineage>
</organism>
<gene>
    <name evidence="10" type="ORF">N7496_008815</name>
</gene>
<comment type="caution">
    <text evidence="10">The sequence shown here is derived from an EMBL/GenBank/DDBJ whole genome shotgun (WGS) entry which is preliminary data.</text>
</comment>
<feature type="region of interest" description="Disordered" evidence="9">
    <location>
        <begin position="448"/>
        <end position="468"/>
    </location>
</feature>
<sequence length="468" mass="51587">MNADAQSVHSGFMDSDRKWNLRPLIHKAERQHRRLPGIRKIPLRAIAIILFIAFINIIVWIAAAIVLRYHPKLVSTAVLAYTLGLRHAFDADHISAIDLMTRRLLATGQKPVTVGTFFSLGHSTIVIITSIVVAATAAAVSSKFDSFSTIGGIIGSSVSAAFLILLGIMNAYILYKLIKQMQKVYNLPEGQEDEAWKIEGGGILFSILKKMFKLIDRPWKMYPLGILFGLGFDTSSEIALLGISSVEAAKGTSFWVILILPALFTAGMCLLDTIDGALMFSLYIQPSANFLPAKRTSSTSEYSADNDDELPQSHDNHRDPIAFLYYSIVLTTLTVIVAIVIGVIQLLTMILNVTNATGKFWDGVQTAGDYYDVIGGSICGCFIIFGGLSVLLYKPWRRWMARRHGRPLVTDEERNHEEDIGHDEDSGVIVHERSDSVQGVQTEVVGKGATSSVSVKETNERRIEDEIV</sequence>
<feature type="transmembrane region" description="Helical" evidence="8">
    <location>
        <begin position="112"/>
        <end position="138"/>
    </location>
</feature>
<feature type="transmembrane region" description="Helical" evidence="8">
    <location>
        <begin position="370"/>
        <end position="393"/>
    </location>
</feature>
<keyword evidence="3 8" id="KW-0813">Transport</keyword>
<keyword evidence="11" id="KW-1185">Reference proteome</keyword>
<feature type="transmembrane region" description="Helical" evidence="8">
    <location>
        <begin position="150"/>
        <end position="175"/>
    </location>
</feature>
<dbReference type="PANTHER" id="PTHR31611:SF0">
    <property type="entry name" value="HIGH-AFFINITY NICKEL TRANSPORT PROTEIN NIC1"/>
    <property type="match status" value="1"/>
</dbReference>
<evidence type="ECO:0000256" key="8">
    <source>
        <dbReference type="RuleBase" id="RU362101"/>
    </source>
</evidence>
<dbReference type="InterPro" id="IPR011541">
    <property type="entry name" value="Ni/Co_transpt_high_affinity"/>
</dbReference>
<evidence type="ECO:0000256" key="3">
    <source>
        <dbReference type="ARBA" id="ARBA00022448"/>
    </source>
</evidence>
<feature type="compositionally biased region" description="Basic and acidic residues" evidence="9">
    <location>
        <begin position="457"/>
        <end position="468"/>
    </location>
</feature>
<name>A0A9W9V7A4_9EURO</name>
<proteinExistence type="inferred from homology"/>
<evidence type="ECO:0000313" key="11">
    <source>
        <dbReference type="Proteomes" id="UP001147782"/>
    </source>
</evidence>
<evidence type="ECO:0000256" key="6">
    <source>
        <dbReference type="ARBA" id="ARBA00022989"/>
    </source>
</evidence>
<keyword evidence="6 8" id="KW-1133">Transmembrane helix</keyword>
<dbReference type="OrthoDB" id="5197598at2759"/>
<evidence type="ECO:0000256" key="7">
    <source>
        <dbReference type="ARBA" id="ARBA00023136"/>
    </source>
</evidence>
<reference evidence="10" key="1">
    <citation type="submission" date="2022-11" db="EMBL/GenBank/DDBJ databases">
        <authorList>
            <person name="Petersen C."/>
        </authorList>
    </citation>
    <scope>NUCLEOTIDE SEQUENCE</scope>
    <source>
        <strain evidence="10">IBT 29864</strain>
    </source>
</reference>